<keyword evidence="1" id="KW-0812">Transmembrane</keyword>
<reference evidence="3" key="1">
    <citation type="submission" date="2023-03" db="EMBL/GenBank/DDBJ databases">
        <title>Massive genome expansion in bonnet fungi (Mycena s.s.) driven by repeated elements and novel gene families across ecological guilds.</title>
        <authorList>
            <consortium name="Lawrence Berkeley National Laboratory"/>
            <person name="Harder C.B."/>
            <person name="Miyauchi S."/>
            <person name="Viragh M."/>
            <person name="Kuo A."/>
            <person name="Thoen E."/>
            <person name="Andreopoulos B."/>
            <person name="Lu D."/>
            <person name="Skrede I."/>
            <person name="Drula E."/>
            <person name="Henrissat B."/>
            <person name="Morin E."/>
            <person name="Kohler A."/>
            <person name="Barry K."/>
            <person name="LaButti K."/>
            <person name="Morin E."/>
            <person name="Salamov A."/>
            <person name="Lipzen A."/>
            <person name="Mereny Z."/>
            <person name="Hegedus B."/>
            <person name="Baldrian P."/>
            <person name="Stursova M."/>
            <person name="Weitz H."/>
            <person name="Taylor A."/>
            <person name="Grigoriev I.V."/>
            <person name="Nagy L.G."/>
            <person name="Martin F."/>
            <person name="Kauserud H."/>
        </authorList>
    </citation>
    <scope>NUCLEOTIDE SEQUENCE</scope>
    <source>
        <strain evidence="3">CBHHK067</strain>
    </source>
</reference>
<dbReference type="Proteomes" id="UP001221757">
    <property type="component" value="Unassembled WGS sequence"/>
</dbReference>
<protein>
    <recommendedName>
        <fullName evidence="2">DUF6535 domain-containing protein</fullName>
    </recommendedName>
</protein>
<feature type="transmembrane region" description="Helical" evidence="1">
    <location>
        <begin position="267"/>
        <end position="291"/>
    </location>
</feature>
<keyword evidence="1" id="KW-1133">Transmembrane helix</keyword>
<gene>
    <name evidence="3" type="ORF">B0H17DRAFT_1135395</name>
</gene>
<comment type="caution">
    <text evidence="3">The sequence shown here is derived from an EMBL/GenBank/DDBJ whole genome shotgun (WGS) entry which is preliminary data.</text>
</comment>
<dbReference type="EMBL" id="JARKIE010000076">
    <property type="protein sequence ID" value="KAJ7688856.1"/>
    <property type="molecule type" value="Genomic_DNA"/>
</dbReference>
<name>A0AAD7DD64_MYCRO</name>
<feature type="domain" description="DUF6535" evidence="2">
    <location>
        <begin position="183"/>
        <end position="261"/>
    </location>
</feature>
<evidence type="ECO:0000313" key="3">
    <source>
        <dbReference type="EMBL" id="KAJ7688856.1"/>
    </source>
</evidence>
<organism evidence="3 4">
    <name type="scientific">Mycena rosella</name>
    <name type="common">Pink bonnet</name>
    <name type="synonym">Agaricus rosellus</name>
    <dbReference type="NCBI Taxonomy" id="1033263"/>
    <lineage>
        <taxon>Eukaryota</taxon>
        <taxon>Fungi</taxon>
        <taxon>Dikarya</taxon>
        <taxon>Basidiomycota</taxon>
        <taxon>Agaricomycotina</taxon>
        <taxon>Agaricomycetes</taxon>
        <taxon>Agaricomycetidae</taxon>
        <taxon>Agaricales</taxon>
        <taxon>Marasmiineae</taxon>
        <taxon>Mycenaceae</taxon>
        <taxon>Mycena</taxon>
    </lineage>
</organism>
<feature type="transmembrane region" description="Helical" evidence="1">
    <location>
        <begin position="177"/>
        <end position="197"/>
    </location>
</feature>
<keyword evidence="4" id="KW-1185">Reference proteome</keyword>
<dbReference type="Pfam" id="PF20153">
    <property type="entry name" value="DUF6535"/>
    <property type="match status" value="1"/>
</dbReference>
<proteinExistence type="predicted"/>
<feature type="transmembrane region" description="Helical" evidence="1">
    <location>
        <begin position="242"/>
        <end position="260"/>
    </location>
</feature>
<evidence type="ECO:0000259" key="2">
    <source>
        <dbReference type="Pfam" id="PF20153"/>
    </source>
</evidence>
<dbReference type="AlphaFoldDB" id="A0AAD7DD64"/>
<dbReference type="InterPro" id="IPR045338">
    <property type="entry name" value="DUF6535"/>
</dbReference>
<accession>A0AAD7DD64</accession>
<sequence>MDVDGDVLSGLLDADKDTYEAEAVRDMESRMYTPMRARSDACGLGGMDADMVRTAQPVEKVSFVSRQRVTVASRVRRSRMLSVPSRASFPSSMSAQLAPPSICLLRTWHARPRIDPRPVRSWMTATARAHLVTYALDVCSGAIWGTLGPSEFVRRSSGDTLALLVFRLRARILRLRGIFGSKASLFSTLLAGLLAVLGKQWLLHYDSVGERGTLEDRGLERQRKFDSLLHWKFDLVMQTFPLLLQLALLLFAAALSIYLWTIHHVVAAIVLGLTSIGVVLYILMVVSALAFPDSPFQTPLTTLLMALLKADSPPDFAAAHLFGELPPPSKEIPAIVWALETSTDPKIVDAAVALVLDVQWPVNLDLRRPLIRLADIFNGCFTGSHILDGMDERAIRCIRAFGLLEMVTERQEDWTDPWTFEYGSQIAADSELRSMAKFFRLSELDRSEPDSLAITRCSLCFLPGQVLNENYLEIILGHFQPDAASIDRSLYADLVFCINSCFARPSIHDLSRMDKSDHCVLLTTLLVENLAGRLNDTEPLELKIARKIIDKIAGFTVSSGILGKDIRSRDAVHRFCAIPDLRIRTIASALRLARLEQFALDDTAPELNHMADVAWVYSTLEELHVSRPSDTTLITDLLQVLVHHGSVPTKPSVAALNVILWGISFDVAGATAYLALIFPHVHQWVQDGELRPVLKDRLIWALLGEAINGAEAQLYPSSVQRMVASYISLGDKLSQTPEWKPVIAEDLLRWLANLSILLSNNGNEHTKLEFCAVLSRIWNIVPTKPKPAEDPECLAMGFQVLTSTWDQLEFSELEETSRLVTLIKCSISEAFCSRITEGGDLINTSDQFKEIMMPRLADAIERAAEHLKQVQNTLTTDQDSLTGAAGLMLTLASTINGELKQEPPAEYNSADERWDYWYDLRRGLQDAFQALSKTPHAMSILGY</sequence>
<evidence type="ECO:0000256" key="1">
    <source>
        <dbReference type="SAM" id="Phobius"/>
    </source>
</evidence>
<keyword evidence="1" id="KW-0472">Membrane</keyword>
<evidence type="ECO:0000313" key="4">
    <source>
        <dbReference type="Proteomes" id="UP001221757"/>
    </source>
</evidence>